<dbReference type="SMART" id="SM00582">
    <property type="entry name" value="RPR"/>
    <property type="match status" value="1"/>
</dbReference>
<reference evidence="3 4" key="2">
    <citation type="submission" date="2015-05" db="EMBL/GenBank/DDBJ databases">
        <authorList>
            <person name="Morales-Cruz A."/>
            <person name="Amrine K.C."/>
            <person name="Cantu D."/>
        </authorList>
    </citation>
    <scope>NUCLEOTIDE SEQUENCE [LARGE SCALE GENOMIC DNA]</scope>
    <source>
        <strain evidence="3">UCRPC4</strain>
    </source>
</reference>
<dbReference type="OrthoDB" id="10069473at2759"/>
<keyword evidence="4" id="KW-1185">Reference proteome</keyword>
<gene>
    <name evidence="3" type="ORF">UCRPC4_g00009</name>
</gene>
<feature type="region of interest" description="Disordered" evidence="1">
    <location>
        <begin position="240"/>
        <end position="400"/>
    </location>
</feature>
<dbReference type="GO" id="GO:0099122">
    <property type="term" value="F:RNA polymerase II C-terminal domain binding"/>
    <property type="evidence" value="ECO:0007669"/>
    <property type="project" value="InterPro"/>
</dbReference>
<feature type="compositionally biased region" description="Low complexity" evidence="1">
    <location>
        <begin position="281"/>
        <end position="296"/>
    </location>
</feature>
<protein>
    <recommendedName>
        <fullName evidence="2">CID domain-containing protein</fullName>
    </recommendedName>
</protein>
<proteinExistence type="predicted"/>
<feature type="compositionally biased region" description="Basic and acidic residues" evidence="1">
    <location>
        <begin position="240"/>
        <end position="270"/>
    </location>
</feature>
<accession>A0A0G2F4P6</accession>
<feature type="compositionally biased region" description="Low complexity" evidence="1">
    <location>
        <begin position="344"/>
        <end position="360"/>
    </location>
</feature>
<dbReference type="InterPro" id="IPR008942">
    <property type="entry name" value="ENTH_VHS"/>
</dbReference>
<dbReference type="SUPFAM" id="SSF48464">
    <property type="entry name" value="ENTH/VHS domain"/>
    <property type="match status" value="1"/>
</dbReference>
<dbReference type="Gene3D" id="1.25.40.90">
    <property type="match status" value="1"/>
</dbReference>
<evidence type="ECO:0000259" key="2">
    <source>
        <dbReference type="PROSITE" id="PS51391"/>
    </source>
</evidence>
<evidence type="ECO:0000256" key="1">
    <source>
        <dbReference type="SAM" id="MobiDB-lite"/>
    </source>
</evidence>
<organism evidence="3 4">
    <name type="scientific">Phaeomoniella chlamydospora</name>
    <name type="common">Phaeoacremonium chlamydosporum</name>
    <dbReference type="NCBI Taxonomy" id="158046"/>
    <lineage>
        <taxon>Eukaryota</taxon>
        <taxon>Fungi</taxon>
        <taxon>Dikarya</taxon>
        <taxon>Ascomycota</taxon>
        <taxon>Pezizomycotina</taxon>
        <taxon>Eurotiomycetes</taxon>
        <taxon>Chaetothyriomycetidae</taxon>
        <taxon>Phaeomoniellales</taxon>
        <taxon>Phaeomoniellaceae</taxon>
        <taxon>Phaeomoniella</taxon>
    </lineage>
</organism>
<dbReference type="Proteomes" id="UP000053317">
    <property type="component" value="Unassembled WGS sequence"/>
</dbReference>
<dbReference type="InterPro" id="IPR006569">
    <property type="entry name" value="CID_dom"/>
</dbReference>
<name>A0A0G2F4P6_PHACM</name>
<dbReference type="AlphaFoldDB" id="A0A0G2F4P6"/>
<feature type="compositionally biased region" description="Pro residues" evidence="1">
    <location>
        <begin position="310"/>
        <end position="323"/>
    </location>
</feature>
<sequence>MSVTDDTLKAKFSTLNETQDSIVSVANWMMFHRVAQAWYTRLRDVGSPKRLNLIYLTNEVVQQSKLRHRSEFPDAFSPIIADAVQLAYKGAPTDVQQKIRRVVEVWRSRSVFEVPIVDAIEGRLDDIDKTKGTGKKPLMGGSLFSTGRGSVPKELETLASLHTAVSKTHLSSSTAQQTANSEYDKLNDANAVLPPPPVHAARLSSLMKALANAETSINETIKARTELITELEKLLEANKAELSKDESHRTDLSHRKVSTEAKKRDVEDAIMRGMSTSTPPSHSNGNGSSNHQSNAEPVEELERPEYEALTPPPVESLTPPPVNSDPTILPQHASDTIPESADVSSLLAAMSGGGSSAPPLQSYGTDPTNPEQHQESHTYPQFSNPGSAGISGTSGIKKRKLNHEDEIAGFNTEGDALEDLDDDVAEMLRQSSSKS</sequence>
<evidence type="ECO:0000313" key="3">
    <source>
        <dbReference type="EMBL" id="KKY29219.1"/>
    </source>
</evidence>
<dbReference type="PANTHER" id="PTHR12460">
    <property type="entry name" value="CYCLIN-DEPENDENT KINASE INHIBITOR-RELATED PROTEIN"/>
    <property type="match status" value="1"/>
</dbReference>
<dbReference type="PROSITE" id="PS51391">
    <property type="entry name" value="CID"/>
    <property type="match status" value="1"/>
</dbReference>
<feature type="compositionally biased region" description="Polar residues" evidence="1">
    <location>
        <begin position="362"/>
        <end position="394"/>
    </location>
</feature>
<comment type="caution">
    <text evidence="3">The sequence shown here is derived from an EMBL/GenBank/DDBJ whole genome shotgun (WGS) entry which is preliminary data.</text>
</comment>
<dbReference type="Pfam" id="PF04818">
    <property type="entry name" value="CID"/>
    <property type="match status" value="1"/>
</dbReference>
<feature type="domain" description="CID" evidence="2">
    <location>
        <begin position="1"/>
        <end position="128"/>
    </location>
</feature>
<dbReference type="EMBL" id="LCWF01000001">
    <property type="protein sequence ID" value="KKY29219.1"/>
    <property type="molecule type" value="Genomic_DNA"/>
</dbReference>
<evidence type="ECO:0000313" key="4">
    <source>
        <dbReference type="Proteomes" id="UP000053317"/>
    </source>
</evidence>
<dbReference type="GO" id="GO:0031124">
    <property type="term" value="P:mRNA 3'-end processing"/>
    <property type="evidence" value="ECO:0007669"/>
    <property type="project" value="InterPro"/>
</dbReference>
<reference evidence="3 4" key="1">
    <citation type="submission" date="2015-05" db="EMBL/GenBank/DDBJ databases">
        <title>Distinctive expansion of gene families associated with plant cell wall degradation and secondary metabolism in the genomes of grapevine trunk pathogens.</title>
        <authorList>
            <person name="Lawrence D.P."/>
            <person name="Travadon R."/>
            <person name="Rolshausen P.E."/>
            <person name="Baumgartner K."/>
        </authorList>
    </citation>
    <scope>NUCLEOTIDE SEQUENCE [LARGE SCALE GENOMIC DNA]</scope>
    <source>
        <strain evidence="3">UCRPC4</strain>
    </source>
</reference>
<dbReference type="PANTHER" id="PTHR12460:SF0">
    <property type="entry name" value="CID DOMAIN-CONTAINING PROTEIN-RELATED"/>
    <property type="match status" value="1"/>
</dbReference>
<dbReference type="CDD" id="cd17003">
    <property type="entry name" value="CID_Rtt103"/>
    <property type="match status" value="1"/>
</dbReference>
<dbReference type="InterPro" id="IPR047883">
    <property type="entry name" value="Rtt103-like_CID"/>
</dbReference>